<evidence type="ECO:0000313" key="3">
    <source>
        <dbReference type="Proteomes" id="UP000198749"/>
    </source>
</evidence>
<protein>
    <recommendedName>
        <fullName evidence="4">Flagellar protein FliL</fullName>
    </recommendedName>
</protein>
<dbReference type="RefSeq" id="WP_139203130.1">
    <property type="nucleotide sequence ID" value="NZ_AP025284.1"/>
</dbReference>
<feature type="chain" id="PRO_5011657637" description="Flagellar protein FliL" evidence="1">
    <location>
        <begin position="21"/>
        <end position="144"/>
    </location>
</feature>
<reference evidence="3" key="1">
    <citation type="submission" date="2016-10" db="EMBL/GenBank/DDBJ databases">
        <authorList>
            <person name="Varghese N."/>
            <person name="Submissions S."/>
        </authorList>
    </citation>
    <scope>NUCLEOTIDE SEQUENCE [LARGE SCALE GENOMIC DNA]</scope>
    <source>
        <strain evidence="3">DSM 18887</strain>
    </source>
</reference>
<evidence type="ECO:0000256" key="1">
    <source>
        <dbReference type="SAM" id="SignalP"/>
    </source>
</evidence>
<keyword evidence="1" id="KW-0732">Signal</keyword>
<proteinExistence type="predicted"/>
<dbReference type="AlphaFoldDB" id="A0A1H9EBJ4"/>
<keyword evidence="3" id="KW-1185">Reference proteome</keyword>
<dbReference type="EMBL" id="FOGB01000002">
    <property type="protein sequence ID" value="SEQ22633.1"/>
    <property type="molecule type" value="Genomic_DNA"/>
</dbReference>
<dbReference type="OrthoDB" id="7066402at2"/>
<feature type="signal peptide" evidence="1">
    <location>
        <begin position="1"/>
        <end position="20"/>
    </location>
</feature>
<dbReference type="Proteomes" id="UP000198749">
    <property type="component" value="Unassembled WGS sequence"/>
</dbReference>
<organism evidence="2 3">
    <name type="scientific">Amphritea atlantica</name>
    <dbReference type="NCBI Taxonomy" id="355243"/>
    <lineage>
        <taxon>Bacteria</taxon>
        <taxon>Pseudomonadati</taxon>
        <taxon>Pseudomonadota</taxon>
        <taxon>Gammaproteobacteria</taxon>
        <taxon>Oceanospirillales</taxon>
        <taxon>Oceanospirillaceae</taxon>
        <taxon>Amphritea</taxon>
    </lineage>
</organism>
<sequence>MNYRVILLATILFTSSYSFAGFSSYESFSSNGGVVAPIMLNEQGLFNLAVSVQFIREPYEKAPYESDEYHSLISRLSVEWQGIVIQNILDIPSIEPAGLSDLKKTIESAIDKLIKETKPKYGIKDSTEVVYTVDSFYLTEVARK</sequence>
<gene>
    <name evidence="2" type="ORF">SAMN03080615_00790</name>
</gene>
<evidence type="ECO:0000313" key="2">
    <source>
        <dbReference type="EMBL" id="SEQ22633.1"/>
    </source>
</evidence>
<accession>A0A1H9EBJ4</accession>
<name>A0A1H9EBJ4_9GAMM</name>
<evidence type="ECO:0008006" key="4">
    <source>
        <dbReference type="Google" id="ProtNLM"/>
    </source>
</evidence>